<protein>
    <submittedName>
        <fullName evidence="2">Uncharacterized protein</fullName>
    </submittedName>
</protein>
<feature type="chain" id="PRO_5025545272" evidence="1">
    <location>
        <begin position="21"/>
        <end position="158"/>
    </location>
</feature>
<keyword evidence="1" id="KW-0732">Signal</keyword>
<sequence>MSPLPFSLLLLLTLFHPTLSTASPKPALVPDGLAHLMPLHTLFYRQLADLQSFTDALGGFRAPPITNSGDAKKPFQVNGESLSDFKTAGGKSCDIQFNDCQRAANQDKQFSVGECDDQKKQCNGAQDSASVKDFATGVESTFLGPDPDFPDFDLFCDA</sequence>
<feature type="signal peptide" evidence="1">
    <location>
        <begin position="1"/>
        <end position="20"/>
    </location>
</feature>
<accession>A0A6A5WVI2</accession>
<evidence type="ECO:0000313" key="2">
    <source>
        <dbReference type="EMBL" id="KAF2004984.1"/>
    </source>
</evidence>
<proteinExistence type="predicted"/>
<gene>
    <name evidence="2" type="ORF">P154DRAFT_425336</name>
</gene>
<dbReference type="OrthoDB" id="2507450at2759"/>
<organism evidence="2 3">
    <name type="scientific">Amniculicola lignicola CBS 123094</name>
    <dbReference type="NCBI Taxonomy" id="1392246"/>
    <lineage>
        <taxon>Eukaryota</taxon>
        <taxon>Fungi</taxon>
        <taxon>Dikarya</taxon>
        <taxon>Ascomycota</taxon>
        <taxon>Pezizomycotina</taxon>
        <taxon>Dothideomycetes</taxon>
        <taxon>Pleosporomycetidae</taxon>
        <taxon>Pleosporales</taxon>
        <taxon>Amniculicolaceae</taxon>
        <taxon>Amniculicola</taxon>
    </lineage>
</organism>
<evidence type="ECO:0000313" key="3">
    <source>
        <dbReference type="Proteomes" id="UP000799779"/>
    </source>
</evidence>
<dbReference type="Proteomes" id="UP000799779">
    <property type="component" value="Unassembled WGS sequence"/>
</dbReference>
<evidence type="ECO:0000256" key="1">
    <source>
        <dbReference type="SAM" id="SignalP"/>
    </source>
</evidence>
<name>A0A6A5WVI2_9PLEO</name>
<keyword evidence="3" id="KW-1185">Reference proteome</keyword>
<dbReference type="AlphaFoldDB" id="A0A6A5WVI2"/>
<reference evidence="2" key="1">
    <citation type="journal article" date="2020" name="Stud. Mycol.">
        <title>101 Dothideomycetes genomes: a test case for predicting lifestyles and emergence of pathogens.</title>
        <authorList>
            <person name="Haridas S."/>
            <person name="Albert R."/>
            <person name="Binder M."/>
            <person name="Bloem J."/>
            <person name="Labutti K."/>
            <person name="Salamov A."/>
            <person name="Andreopoulos B."/>
            <person name="Baker S."/>
            <person name="Barry K."/>
            <person name="Bills G."/>
            <person name="Bluhm B."/>
            <person name="Cannon C."/>
            <person name="Castanera R."/>
            <person name="Culley D."/>
            <person name="Daum C."/>
            <person name="Ezra D."/>
            <person name="Gonzalez J."/>
            <person name="Henrissat B."/>
            <person name="Kuo A."/>
            <person name="Liang C."/>
            <person name="Lipzen A."/>
            <person name="Lutzoni F."/>
            <person name="Magnuson J."/>
            <person name="Mondo S."/>
            <person name="Nolan M."/>
            <person name="Ohm R."/>
            <person name="Pangilinan J."/>
            <person name="Park H.-J."/>
            <person name="Ramirez L."/>
            <person name="Alfaro M."/>
            <person name="Sun H."/>
            <person name="Tritt A."/>
            <person name="Yoshinaga Y."/>
            <person name="Zwiers L.-H."/>
            <person name="Turgeon B."/>
            <person name="Goodwin S."/>
            <person name="Spatafora J."/>
            <person name="Crous P."/>
            <person name="Grigoriev I."/>
        </authorList>
    </citation>
    <scope>NUCLEOTIDE SEQUENCE</scope>
    <source>
        <strain evidence="2">CBS 123094</strain>
    </source>
</reference>
<dbReference type="EMBL" id="ML977565">
    <property type="protein sequence ID" value="KAF2004984.1"/>
    <property type="molecule type" value="Genomic_DNA"/>
</dbReference>